<comment type="caution">
    <text evidence="1">The sequence shown here is derived from an EMBL/GenBank/DDBJ whole genome shotgun (WGS) entry which is preliminary data.</text>
</comment>
<dbReference type="EMBL" id="MU394288">
    <property type="protein sequence ID" value="KAI6091048.1"/>
    <property type="molecule type" value="Genomic_DNA"/>
</dbReference>
<gene>
    <name evidence="1" type="ORF">F4821DRAFT_227360</name>
</gene>
<name>A0ACC0DE82_9PEZI</name>
<sequence length="130" mass="14641">MNTYTHTNNNSYQCCVFLLFPQISSRESDGWMIITATPVELGTGLGRCDNRIDEHRRGIESSTTSPRVVIYRRAVPFLRDRDLGRDRVPRRVLGSRRDGLLDHGLAILLRDHLARVGCAGPIGIRRPSPS</sequence>
<dbReference type="Proteomes" id="UP001497680">
    <property type="component" value="Unassembled WGS sequence"/>
</dbReference>
<accession>A0ACC0DE82</accession>
<organism evidence="1 2">
    <name type="scientific">Hypoxylon rubiginosum</name>
    <dbReference type="NCBI Taxonomy" id="110542"/>
    <lineage>
        <taxon>Eukaryota</taxon>
        <taxon>Fungi</taxon>
        <taxon>Dikarya</taxon>
        <taxon>Ascomycota</taxon>
        <taxon>Pezizomycotina</taxon>
        <taxon>Sordariomycetes</taxon>
        <taxon>Xylariomycetidae</taxon>
        <taxon>Xylariales</taxon>
        <taxon>Hypoxylaceae</taxon>
        <taxon>Hypoxylon</taxon>
    </lineage>
</organism>
<evidence type="ECO:0000313" key="2">
    <source>
        <dbReference type="Proteomes" id="UP001497680"/>
    </source>
</evidence>
<keyword evidence="2" id="KW-1185">Reference proteome</keyword>
<reference evidence="1 2" key="1">
    <citation type="journal article" date="2022" name="New Phytol.">
        <title>Ecological generalism drives hyperdiversity of secondary metabolite gene clusters in xylarialean endophytes.</title>
        <authorList>
            <person name="Franco M.E.E."/>
            <person name="Wisecaver J.H."/>
            <person name="Arnold A.E."/>
            <person name="Ju Y.M."/>
            <person name="Slot J.C."/>
            <person name="Ahrendt S."/>
            <person name="Moore L.P."/>
            <person name="Eastman K.E."/>
            <person name="Scott K."/>
            <person name="Konkel Z."/>
            <person name="Mondo S.J."/>
            <person name="Kuo A."/>
            <person name="Hayes R.D."/>
            <person name="Haridas S."/>
            <person name="Andreopoulos B."/>
            <person name="Riley R."/>
            <person name="LaButti K."/>
            <person name="Pangilinan J."/>
            <person name="Lipzen A."/>
            <person name="Amirebrahimi M."/>
            <person name="Yan J."/>
            <person name="Adam C."/>
            <person name="Keymanesh K."/>
            <person name="Ng V."/>
            <person name="Louie K."/>
            <person name="Northen T."/>
            <person name="Drula E."/>
            <person name="Henrissat B."/>
            <person name="Hsieh H.M."/>
            <person name="Youens-Clark K."/>
            <person name="Lutzoni F."/>
            <person name="Miadlikowska J."/>
            <person name="Eastwood D.C."/>
            <person name="Hamelin R.C."/>
            <person name="Grigoriev I.V."/>
            <person name="U'Ren J.M."/>
        </authorList>
    </citation>
    <scope>NUCLEOTIDE SEQUENCE [LARGE SCALE GENOMIC DNA]</scope>
    <source>
        <strain evidence="1 2">ER1909</strain>
    </source>
</reference>
<proteinExistence type="predicted"/>
<evidence type="ECO:0000313" key="1">
    <source>
        <dbReference type="EMBL" id="KAI6091048.1"/>
    </source>
</evidence>
<protein>
    <submittedName>
        <fullName evidence="1">Uncharacterized protein</fullName>
    </submittedName>
</protein>